<keyword evidence="4 8" id="KW-0297">G-protein coupled receptor</keyword>
<dbReference type="Proteomes" id="UP001164746">
    <property type="component" value="Chromosome 13"/>
</dbReference>
<dbReference type="SUPFAM" id="SSF81321">
    <property type="entry name" value="Family A G protein-coupled receptor-like"/>
    <property type="match status" value="1"/>
</dbReference>
<evidence type="ECO:0000313" key="12">
    <source>
        <dbReference type="Proteomes" id="UP001164746"/>
    </source>
</evidence>
<evidence type="ECO:0000256" key="8">
    <source>
        <dbReference type="RuleBase" id="RU000688"/>
    </source>
</evidence>
<keyword evidence="12" id="KW-1185">Reference proteome</keyword>
<dbReference type="Pfam" id="PF00001">
    <property type="entry name" value="7tm_1"/>
    <property type="match status" value="1"/>
</dbReference>
<evidence type="ECO:0000256" key="4">
    <source>
        <dbReference type="ARBA" id="ARBA00023040"/>
    </source>
</evidence>
<keyword evidence="6 8" id="KW-0675">Receptor</keyword>
<dbReference type="PANTHER" id="PTHR24243">
    <property type="entry name" value="G-PROTEIN COUPLED RECEPTOR"/>
    <property type="match status" value="1"/>
</dbReference>
<dbReference type="PANTHER" id="PTHR24243:SF224">
    <property type="entry name" value="G-PROTEIN COUPLED RECEPTOR 19-RELATED"/>
    <property type="match status" value="1"/>
</dbReference>
<protein>
    <submittedName>
        <fullName evidence="11">TRISR-like protein</fullName>
    </submittedName>
</protein>
<evidence type="ECO:0000256" key="6">
    <source>
        <dbReference type="ARBA" id="ARBA00023170"/>
    </source>
</evidence>
<comment type="subcellular location">
    <subcellularLocation>
        <location evidence="1">Membrane</location>
        <topology evidence="1">Multi-pass membrane protein</topology>
    </subcellularLocation>
</comment>
<feature type="transmembrane region" description="Helical" evidence="9">
    <location>
        <begin position="125"/>
        <end position="151"/>
    </location>
</feature>
<comment type="similarity">
    <text evidence="8">Belongs to the G-protein coupled receptor 1 family.</text>
</comment>
<organism evidence="11 12">
    <name type="scientific">Mya arenaria</name>
    <name type="common">Soft-shell clam</name>
    <dbReference type="NCBI Taxonomy" id="6604"/>
    <lineage>
        <taxon>Eukaryota</taxon>
        <taxon>Metazoa</taxon>
        <taxon>Spiralia</taxon>
        <taxon>Lophotrochozoa</taxon>
        <taxon>Mollusca</taxon>
        <taxon>Bivalvia</taxon>
        <taxon>Autobranchia</taxon>
        <taxon>Heteroconchia</taxon>
        <taxon>Euheterodonta</taxon>
        <taxon>Imparidentia</taxon>
        <taxon>Neoheterodontei</taxon>
        <taxon>Myida</taxon>
        <taxon>Myoidea</taxon>
        <taxon>Myidae</taxon>
        <taxon>Mya</taxon>
    </lineage>
</organism>
<dbReference type="EMBL" id="CP111024">
    <property type="protein sequence ID" value="WAR24827.1"/>
    <property type="molecule type" value="Genomic_DNA"/>
</dbReference>
<evidence type="ECO:0000256" key="2">
    <source>
        <dbReference type="ARBA" id="ARBA00022692"/>
    </source>
</evidence>
<evidence type="ECO:0000313" key="11">
    <source>
        <dbReference type="EMBL" id="WAR24827.1"/>
    </source>
</evidence>
<accession>A0ABY7FTA1</accession>
<feature type="transmembrane region" description="Helical" evidence="9">
    <location>
        <begin position="84"/>
        <end position="105"/>
    </location>
</feature>
<dbReference type="InterPro" id="IPR017452">
    <property type="entry name" value="GPCR_Rhodpsn_7TM"/>
</dbReference>
<dbReference type="PROSITE" id="PS00237">
    <property type="entry name" value="G_PROTEIN_RECEP_F1_1"/>
    <property type="match status" value="1"/>
</dbReference>
<gene>
    <name evidence="11" type="ORF">MAR_038496</name>
</gene>
<dbReference type="PROSITE" id="PS50262">
    <property type="entry name" value="G_PROTEIN_RECEP_F1_2"/>
    <property type="match status" value="1"/>
</dbReference>
<feature type="domain" description="G-protein coupled receptors family 1 profile" evidence="10">
    <location>
        <begin position="1"/>
        <end position="302"/>
    </location>
</feature>
<evidence type="ECO:0000256" key="9">
    <source>
        <dbReference type="SAM" id="Phobius"/>
    </source>
</evidence>
<name>A0ABY7FTA1_MYAAR</name>
<evidence type="ECO:0000256" key="1">
    <source>
        <dbReference type="ARBA" id="ARBA00004141"/>
    </source>
</evidence>
<evidence type="ECO:0000256" key="7">
    <source>
        <dbReference type="ARBA" id="ARBA00023224"/>
    </source>
</evidence>
<proteinExistence type="inferred from homology"/>
<dbReference type="Gene3D" id="1.20.1070.10">
    <property type="entry name" value="Rhodopsin 7-helix transmembrane proteins"/>
    <property type="match status" value="1"/>
</dbReference>
<keyword evidence="2 8" id="KW-0812">Transmembrane</keyword>
<feature type="transmembrane region" description="Helical" evidence="9">
    <location>
        <begin position="45"/>
        <end position="63"/>
    </location>
</feature>
<feature type="transmembrane region" description="Helical" evidence="9">
    <location>
        <begin position="281"/>
        <end position="305"/>
    </location>
</feature>
<evidence type="ECO:0000256" key="3">
    <source>
        <dbReference type="ARBA" id="ARBA00022989"/>
    </source>
</evidence>
<feature type="transmembrane region" description="Helical" evidence="9">
    <location>
        <begin position="5"/>
        <end position="25"/>
    </location>
</feature>
<reference evidence="11" key="1">
    <citation type="submission" date="2022-11" db="EMBL/GenBank/DDBJ databases">
        <title>Centuries of genome instability and evolution in soft-shell clam transmissible cancer (bioRxiv).</title>
        <authorList>
            <person name="Hart S.F.M."/>
            <person name="Yonemitsu M.A."/>
            <person name="Giersch R.M."/>
            <person name="Beal B.F."/>
            <person name="Arriagada G."/>
            <person name="Davis B.W."/>
            <person name="Ostrander E.A."/>
            <person name="Goff S.P."/>
            <person name="Metzger M.J."/>
        </authorList>
    </citation>
    <scope>NUCLEOTIDE SEQUENCE</scope>
    <source>
        <strain evidence="11">MELC-2E11</strain>
        <tissue evidence="11">Siphon/mantle</tissue>
    </source>
</reference>
<keyword evidence="7 8" id="KW-0807">Transducer</keyword>
<evidence type="ECO:0000256" key="5">
    <source>
        <dbReference type="ARBA" id="ARBA00023136"/>
    </source>
</evidence>
<dbReference type="PRINTS" id="PR00237">
    <property type="entry name" value="GPCRRHODOPSN"/>
</dbReference>
<feature type="transmembrane region" description="Helical" evidence="9">
    <location>
        <begin position="243"/>
        <end position="261"/>
    </location>
</feature>
<evidence type="ECO:0000259" key="10">
    <source>
        <dbReference type="PROSITE" id="PS50262"/>
    </source>
</evidence>
<dbReference type="InterPro" id="IPR000276">
    <property type="entry name" value="GPCR_Rhodpsn"/>
</dbReference>
<keyword evidence="5 9" id="KW-0472">Membrane</keyword>
<sequence length="321" mass="37354">MTNVFLANLAIADISVGIFCVLPNLSTFLQHDWVLGRVMCKIYYYIWNVSYIASIIILTVIAMERYIVIMHPLRAKHSLTNQRLAIVQCVMWSIALLYNIPYIILYDTISFGDSEFCYASSRSTFYLKCLSLVNVIVWYFLPLVLIGFLYYKVARVLSPHTSNDLCNRNSRSYCRQSSPKLEVDRKQSFRSSSDGPEETMELNLLGRIGDSKSKGTTYQKRQQALRRRSVFKSHRVTRERRKVIRLLIAVVVSFAVCVLPHNLKVIDHYWMIFSLSNDVMLIFSPVSFIILFMNSVLNPFLYAMFSTNFRKSFRDSIVCWR</sequence>
<keyword evidence="3 9" id="KW-1133">Transmembrane helix</keyword>